<proteinExistence type="predicted"/>
<feature type="domain" description="Ribosome maturation protein SDO1/SBDS N-terminal" evidence="2">
    <location>
        <begin position="6"/>
        <end position="105"/>
    </location>
</feature>
<name>A0A0P1BKT6_9BASI</name>
<evidence type="ECO:0000313" key="4">
    <source>
        <dbReference type="Proteomes" id="UP000054845"/>
    </source>
</evidence>
<dbReference type="InterPro" id="IPR036786">
    <property type="entry name" value="Ribosome_mat_SBDS_N_sf"/>
</dbReference>
<feature type="compositionally biased region" description="Polar residues" evidence="1">
    <location>
        <begin position="104"/>
        <end position="116"/>
    </location>
</feature>
<keyword evidence="4" id="KW-1185">Reference proteome</keyword>
<dbReference type="OrthoDB" id="2567806at2759"/>
<dbReference type="Pfam" id="PF01172">
    <property type="entry name" value="SBDS_N"/>
    <property type="match status" value="1"/>
</dbReference>
<reference evidence="4" key="1">
    <citation type="submission" date="2014-09" db="EMBL/GenBank/DDBJ databases">
        <authorList>
            <person name="Sharma Rahul"/>
            <person name="Thines Marco"/>
        </authorList>
    </citation>
    <scope>NUCLEOTIDE SEQUENCE [LARGE SCALE GENOMIC DNA]</scope>
</reference>
<dbReference type="EMBL" id="CCYA01000254">
    <property type="protein sequence ID" value="CEH17249.1"/>
    <property type="molecule type" value="Genomic_DNA"/>
</dbReference>
<dbReference type="AlphaFoldDB" id="A0A0P1BKT6"/>
<accession>A0A0P1BKT6</accession>
<protein>
    <submittedName>
        <fullName evidence="3">Ribosome maturation protein SBDS, N-terminal</fullName>
    </submittedName>
</protein>
<dbReference type="STRING" id="401625.A0A0P1BKT6"/>
<evidence type="ECO:0000256" key="1">
    <source>
        <dbReference type="SAM" id="MobiDB-lite"/>
    </source>
</evidence>
<dbReference type="Proteomes" id="UP000054845">
    <property type="component" value="Unassembled WGS sequence"/>
</dbReference>
<feature type="region of interest" description="Disordered" evidence="1">
    <location>
        <begin position="104"/>
        <end position="132"/>
    </location>
</feature>
<evidence type="ECO:0000259" key="2">
    <source>
        <dbReference type="Pfam" id="PF01172"/>
    </source>
</evidence>
<dbReference type="SUPFAM" id="SSF89895">
    <property type="entry name" value="FYSH domain"/>
    <property type="match status" value="1"/>
</dbReference>
<organism evidence="3 4">
    <name type="scientific">Ceraceosorus bombacis</name>
    <dbReference type="NCBI Taxonomy" id="401625"/>
    <lineage>
        <taxon>Eukaryota</taxon>
        <taxon>Fungi</taxon>
        <taxon>Dikarya</taxon>
        <taxon>Basidiomycota</taxon>
        <taxon>Ustilaginomycotina</taxon>
        <taxon>Exobasidiomycetes</taxon>
        <taxon>Ceraceosorales</taxon>
        <taxon>Ceraceosoraceae</taxon>
        <taxon>Ceraceosorus</taxon>
    </lineage>
</organism>
<dbReference type="InterPro" id="IPR019783">
    <property type="entry name" value="SDO1/SBDS_N"/>
</dbReference>
<dbReference type="Gene3D" id="3.30.1250.10">
    <property type="entry name" value="Ribosome maturation protein SBDS, N-terminal domain"/>
    <property type="match status" value="1"/>
</dbReference>
<sequence>MPKSFHKVVYHPEHNANDLFQVIVNGEEYKKWKAGELMAAPVSPLCSTIPLADVVDSFQIFHTGQGAQGIMGKPSRQDLDNFFGTHNDTDVVLQILQKGDLQNASAKDGFSSTNDGKSGAFQASAGATHGGR</sequence>
<evidence type="ECO:0000313" key="3">
    <source>
        <dbReference type="EMBL" id="CEH17249.1"/>
    </source>
</evidence>